<evidence type="ECO:0000259" key="2">
    <source>
        <dbReference type="Pfam" id="PF02230"/>
    </source>
</evidence>
<accession>A0A8H7WDN5</accession>
<keyword evidence="4" id="KW-1185">Reference proteome</keyword>
<evidence type="ECO:0000313" key="3">
    <source>
        <dbReference type="EMBL" id="KAG4422881.1"/>
    </source>
</evidence>
<dbReference type="GO" id="GO:0052689">
    <property type="term" value="F:carboxylic ester hydrolase activity"/>
    <property type="evidence" value="ECO:0007669"/>
    <property type="project" value="TreeGrafter"/>
</dbReference>
<evidence type="ECO:0000313" key="4">
    <source>
        <dbReference type="Proteomes" id="UP000664132"/>
    </source>
</evidence>
<dbReference type="Gene3D" id="3.40.50.1820">
    <property type="entry name" value="alpha/beta hydrolase"/>
    <property type="match status" value="1"/>
</dbReference>
<dbReference type="SUPFAM" id="SSF53474">
    <property type="entry name" value="alpha/beta-Hydrolases"/>
    <property type="match status" value="1"/>
</dbReference>
<reference evidence="3" key="1">
    <citation type="submission" date="2021-02" db="EMBL/GenBank/DDBJ databases">
        <title>Genome sequence Cadophora malorum strain M34.</title>
        <authorList>
            <person name="Stefanovic E."/>
            <person name="Vu D."/>
            <person name="Scully C."/>
            <person name="Dijksterhuis J."/>
            <person name="Roader J."/>
            <person name="Houbraken J."/>
        </authorList>
    </citation>
    <scope>NUCLEOTIDE SEQUENCE</scope>
    <source>
        <strain evidence="3">M34</strain>
    </source>
</reference>
<protein>
    <recommendedName>
        <fullName evidence="2">Phospholipase/carboxylesterase/thioesterase domain-containing protein</fullName>
    </recommendedName>
</protein>
<feature type="domain" description="Phospholipase/carboxylesterase/thioesterase" evidence="2">
    <location>
        <begin position="24"/>
        <end position="220"/>
    </location>
</feature>
<gene>
    <name evidence="3" type="ORF">IFR04_003951</name>
</gene>
<dbReference type="Proteomes" id="UP000664132">
    <property type="component" value="Unassembled WGS sequence"/>
</dbReference>
<organism evidence="3 4">
    <name type="scientific">Cadophora malorum</name>
    <dbReference type="NCBI Taxonomy" id="108018"/>
    <lineage>
        <taxon>Eukaryota</taxon>
        <taxon>Fungi</taxon>
        <taxon>Dikarya</taxon>
        <taxon>Ascomycota</taxon>
        <taxon>Pezizomycotina</taxon>
        <taxon>Leotiomycetes</taxon>
        <taxon>Helotiales</taxon>
        <taxon>Ploettnerulaceae</taxon>
        <taxon>Cadophora</taxon>
    </lineage>
</organism>
<dbReference type="InterPro" id="IPR003140">
    <property type="entry name" value="PLipase/COase/thioEstase"/>
</dbReference>
<dbReference type="Pfam" id="PF02230">
    <property type="entry name" value="Abhydrolase_2"/>
    <property type="match status" value="1"/>
</dbReference>
<comment type="similarity">
    <text evidence="1">Belongs to the AB hydrolase superfamily. AB hydrolase 2 family.</text>
</comment>
<name>A0A8H7WDN5_9HELO</name>
<dbReference type="PANTHER" id="PTHR10655:SF67">
    <property type="entry name" value="PHOSPHOLIPASE_CARBOXYLESTERASE SUPERFAMILY (AFU_ORTHOLOGUE AFUA_5G09340)"/>
    <property type="match status" value="1"/>
</dbReference>
<dbReference type="InterPro" id="IPR029058">
    <property type="entry name" value="AB_hydrolase_fold"/>
</dbReference>
<dbReference type="InterPro" id="IPR050565">
    <property type="entry name" value="LYPA1-2/EST-like"/>
</dbReference>
<dbReference type="AlphaFoldDB" id="A0A8H7WDN5"/>
<dbReference type="GO" id="GO:0008474">
    <property type="term" value="F:palmitoyl-(protein) hydrolase activity"/>
    <property type="evidence" value="ECO:0007669"/>
    <property type="project" value="TreeGrafter"/>
</dbReference>
<evidence type="ECO:0000256" key="1">
    <source>
        <dbReference type="ARBA" id="ARBA00006499"/>
    </source>
</evidence>
<sequence>MPPSRLPTKSDFPQNLILDIIPPPSGSPINVLILLHGLGDTQISFSTLGKNLNLPETACISIRGLNPIPPIFTGSDTPAFHWGDDVLIDENKGEIDPDAGFKMVESVLSGIVLKTLRETCAFESRNILFLGFGQGGMAALHVASLGKEEFGGVISIGGRLPASSSSTSGSSKCKTPIVLCGGSRSSQVTRSAVDAVKARFTDVEYVKWEKPDDSMPRNREEMLPLMKFLARRLRSRAGVPGGAVEV</sequence>
<dbReference type="EMBL" id="JAFJYH010000042">
    <property type="protein sequence ID" value="KAG4422881.1"/>
    <property type="molecule type" value="Genomic_DNA"/>
</dbReference>
<proteinExistence type="inferred from homology"/>
<dbReference type="OrthoDB" id="437457at2759"/>
<dbReference type="GO" id="GO:0005737">
    <property type="term" value="C:cytoplasm"/>
    <property type="evidence" value="ECO:0007669"/>
    <property type="project" value="TreeGrafter"/>
</dbReference>
<dbReference type="PANTHER" id="PTHR10655">
    <property type="entry name" value="LYSOPHOSPHOLIPASE-RELATED"/>
    <property type="match status" value="1"/>
</dbReference>
<comment type="caution">
    <text evidence="3">The sequence shown here is derived from an EMBL/GenBank/DDBJ whole genome shotgun (WGS) entry which is preliminary data.</text>
</comment>